<reference evidence="1 2" key="1">
    <citation type="journal article" date="2018" name="Front. Plant Sci.">
        <title>Red Clover (Trifolium pratense) and Zigzag Clover (T. medium) - A Picture of Genomic Similarities and Differences.</title>
        <authorList>
            <person name="Dluhosova J."/>
            <person name="Istvanek J."/>
            <person name="Nedelnik J."/>
            <person name="Repkova J."/>
        </authorList>
    </citation>
    <scope>NUCLEOTIDE SEQUENCE [LARGE SCALE GENOMIC DNA]</scope>
    <source>
        <strain evidence="2">cv. 10/8</strain>
        <tissue evidence="1">Leaf</tissue>
    </source>
</reference>
<dbReference type="AlphaFoldDB" id="A0A392V5S9"/>
<name>A0A392V5S9_9FABA</name>
<keyword evidence="2" id="KW-1185">Reference proteome</keyword>
<evidence type="ECO:0000313" key="2">
    <source>
        <dbReference type="Proteomes" id="UP000265520"/>
    </source>
</evidence>
<evidence type="ECO:0000313" key="1">
    <source>
        <dbReference type="EMBL" id="MCI82185.1"/>
    </source>
</evidence>
<proteinExistence type="predicted"/>
<feature type="non-terminal residue" evidence="1">
    <location>
        <position position="1"/>
    </location>
</feature>
<feature type="non-terminal residue" evidence="1">
    <location>
        <position position="64"/>
    </location>
</feature>
<organism evidence="1 2">
    <name type="scientific">Trifolium medium</name>
    <dbReference type="NCBI Taxonomy" id="97028"/>
    <lineage>
        <taxon>Eukaryota</taxon>
        <taxon>Viridiplantae</taxon>
        <taxon>Streptophyta</taxon>
        <taxon>Embryophyta</taxon>
        <taxon>Tracheophyta</taxon>
        <taxon>Spermatophyta</taxon>
        <taxon>Magnoliopsida</taxon>
        <taxon>eudicotyledons</taxon>
        <taxon>Gunneridae</taxon>
        <taxon>Pentapetalae</taxon>
        <taxon>rosids</taxon>
        <taxon>fabids</taxon>
        <taxon>Fabales</taxon>
        <taxon>Fabaceae</taxon>
        <taxon>Papilionoideae</taxon>
        <taxon>50 kb inversion clade</taxon>
        <taxon>NPAAA clade</taxon>
        <taxon>Hologalegina</taxon>
        <taxon>IRL clade</taxon>
        <taxon>Trifolieae</taxon>
        <taxon>Trifolium</taxon>
    </lineage>
</organism>
<accession>A0A392V5S9</accession>
<sequence>TDGLVRTDGNNNTSRLEGHKGVADHSVETGTGARIGGAIDVDPVTGGASFPEVVQVGDVVVTLG</sequence>
<comment type="caution">
    <text evidence="1">The sequence shown here is derived from an EMBL/GenBank/DDBJ whole genome shotgun (WGS) entry which is preliminary data.</text>
</comment>
<protein>
    <submittedName>
        <fullName evidence="1">Uncharacterized protein</fullName>
    </submittedName>
</protein>
<dbReference type="EMBL" id="LXQA011037282">
    <property type="protein sequence ID" value="MCI82185.1"/>
    <property type="molecule type" value="Genomic_DNA"/>
</dbReference>
<dbReference type="Proteomes" id="UP000265520">
    <property type="component" value="Unassembled WGS sequence"/>
</dbReference>